<keyword evidence="4 7" id="KW-0812">Transmembrane</keyword>
<name>A0A504JNB7_9FLAO</name>
<feature type="transmembrane region" description="Helical" evidence="7">
    <location>
        <begin position="85"/>
        <end position="106"/>
    </location>
</feature>
<feature type="transmembrane region" description="Helical" evidence="7">
    <location>
        <begin position="12"/>
        <end position="30"/>
    </location>
</feature>
<evidence type="ECO:0000313" key="8">
    <source>
        <dbReference type="EMBL" id="TPN89213.1"/>
    </source>
</evidence>
<accession>A0A504JNB7</accession>
<comment type="similarity">
    <text evidence="2">Belongs to the UPF0719 family.</text>
</comment>
<feature type="transmembrane region" description="Helical" evidence="7">
    <location>
        <begin position="190"/>
        <end position="209"/>
    </location>
</feature>
<evidence type="ECO:0000256" key="1">
    <source>
        <dbReference type="ARBA" id="ARBA00004651"/>
    </source>
</evidence>
<keyword evidence="9" id="KW-1185">Reference proteome</keyword>
<dbReference type="OrthoDB" id="5416313at2"/>
<keyword evidence="3" id="KW-1003">Cell membrane</keyword>
<reference evidence="8 9" key="1">
    <citation type="submission" date="2019-06" db="EMBL/GenBank/DDBJ databases">
        <authorList>
            <person name="Meng X."/>
        </authorList>
    </citation>
    <scope>NUCLEOTIDE SEQUENCE [LARGE SCALE GENOMIC DNA]</scope>
    <source>
        <strain evidence="8 9">M625</strain>
    </source>
</reference>
<dbReference type="PANTHER" id="PTHR40043">
    <property type="entry name" value="UPF0719 INNER MEMBRANE PROTEIN YJFL"/>
    <property type="match status" value="1"/>
</dbReference>
<proteinExistence type="inferred from homology"/>
<dbReference type="Pfam" id="PF03994">
    <property type="entry name" value="DUF350"/>
    <property type="match status" value="2"/>
</dbReference>
<protein>
    <submittedName>
        <fullName evidence="8">DUF350 domain-containing protein</fullName>
    </submittedName>
</protein>
<dbReference type="AlphaFoldDB" id="A0A504JNB7"/>
<comment type="caution">
    <text evidence="8">The sequence shown here is derived from an EMBL/GenBank/DDBJ whole genome shotgun (WGS) entry which is preliminary data.</text>
</comment>
<gene>
    <name evidence="8" type="ORF">FHK87_03020</name>
</gene>
<dbReference type="InterPro" id="IPR007140">
    <property type="entry name" value="DUF350"/>
</dbReference>
<organism evidence="8 9">
    <name type="scientific">Aquimarina algicola</name>
    <dbReference type="NCBI Taxonomy" id="2589995"/>
    <lineage>
        <taxon>Bacteria</taxon>
        <taxon>Pseudomonadati</taxon>
        <taxon>Bacteroidota</taxon>
        <taxon>Flavobacteriia</taxon>
        <taxon>Flavobacteriales</taxon>
        <taxon>Flavobacteriaceae</taxon>
        <taxon>Aquimarina</taxon>
    </lineage>
</organism>
<evidence type="ECO:0000256" key="4">
    <source>
        <dbReference type="ARBA" id="ARBA00022692"/>
    </source>
</evidence>
<comment type="subcellular location">
    <subcellularLocation>
        <location evidence="1">Cell membrane</location>
        <topology evidence="1">Multi-pass membrane protein</topology>
    </subcellularLocation>
</comment>
<dbReference type="RefSeq" id="WP_140589606.1">
    <property type="nucleotide sequence ID" value="NZ_VFWZ01000001.1"/>
</dbReference>
<keyword evidence="6 7" id="KW-0472">Membrane</keyword>
<keyword evidence="5 7" id="KW-1133">Transmembrane helix</keyword>
<feature type="transmembrane region" description="Helical" evidence="7">
    <location>
        <begin position="127"/>
        <end position="147"/>
    </location>
</feature>
<evidence type="ECO:0000256" key="3">
    <source>
        <dbReference type="ARBA" id="ARBA00022475"/>
    </source>
</evidence>
<evidence type="ECO:0000256" key="7">
    <source>
        <dbReference type="SAM" id="Phobius"/>
    </source>
</evidence>
<sequence>MQFDFFRTLDNLITASIYLVVSFLLFFIGKKIYQLVNRSFDIDKELVEKDNLAFSFANVGYYIGLVIVISAVYSGEGIGHIVDDLIEVGIYGIISIILLNVSVIISDKLILRKFSIKKEIIEDQNEGVGILEAAICIANSLVIYGVIAENQDNFLEILILWVIAQFVLILVGIVYNKITPYDIHEHIKNDNVAVGIGFSGAIIAVANLVRFGTQMEADSWIIVGENLLLETGIGLLLLPIARFLTDKILLPKRKLTDEIVNQEKPNSGVAVIEAFSYIGGSILICLSFS</sequence>
<evidence type="ECO:0000256" key="6">
    <source>
        <dbReference type="ARBA" id="ARBA00023136"/>
    </source>
</evidence>
<feature type="transmembrane region" description="Helical" evidence="7">
    <location>
        <begin position="221"/>
        <end position="244"/>
    </location>
</feature>
<evidence type="ECO:0000256" key="5">
    <source>
        <dbReference type="ARBA" id="ARBA00022989"/>
    </source>
</evidence>
<dbReference type="Proteomes" id="UP000315540">
    <property type="component" value="Unassembled WGS sequence"/>
</dbReference>
<feature type="transmembrane region" description="Helical" evidence="7">
    <location>
        <begin position="51"/>
        <end position="73"/>
    </location>
</feature>
<feature type="transmembrane region" description="Helical" evidence="7">
    <location>
        <begin position="159"/>
        <end position="178"/>
    </location>
</feature>
<evidence type="ECO:0000256" key="2">
    <source>
        <dbReference type="ARBA" id="ARBA00005779"/>
    </source>
</evidence>
<dbReference type="GO" id="GO:0005886">
    <property type="term" value="C:plasma membrane"/>
    <property type="evidence" value="ECO:0007669"/>
    <property type="project" value="UniProtKB-SubCell"/>
</dbReference>
<dbReference type="PANTHER" id="PTHR40043:SF1">
    <property type="entry name" value="UPF0719 INNER MEMBRANE PROTEIN YJFL"/>
    <property type="match status" value="1"/>
</dbReference>
<dbReference type="EMBL" id="VFWZ01000001">
    <property type="protein sequence ID" value="TPN89213.1"/>
    <property type="molecule type" value="Genomic_DNA"/>
</dbReference>
<evidence type="ECO:0000313" key="9">
    <source>
        <dbReference type="Proteomes" id="UP000315540"/>
    </source>
</evidence>